<dbReference type="PANTHER" id="PTHR38116">
    <property type="entry name" value="CHROMOSOME 7, WHOLE GENOME SHOTGUN SEQUENCE"/>
    <property type="match status" value="1"/>
</dbReference>
<dbReference type="EMBL" id="JAHMHR010000130">
    <property type="protein sequence ID" value="KAK1656700.1"/>
    <property type="molecule type" value="Genomic_DNA"/>
</dbReference>
<sequence length="304" mass="34766">MDSNLALDLPVGAVIVESMPQQLGVHHSIDDWTGVTCTLERRRRQNRLNQRTRRKNKRVFPNPPPILGDYLTHTAAEATDDDSSLVRQTQEDEESDTRVNMVLLKGYLLLPTSEKRTEFQRFMQKAYEDYHHGAPKLEHLQLLVRLNVLGAIAHNAVLLQFRFKGLCRPDLVSPLNLQGTDIPAMSLLSQPCPNGLRPTTLQVTVMHHPWIDLIPSPQFRENVLRAMTAGLLESKELGLDLLNVDNILSDSPSFIIWGESWDLRGWEASLSFWRKWGWLMEGCPVLLEATNFWRQKRGEAKISF</sequence>
<evidence type="ECO:0000313" key="2">
    <source>
        <dbReference type="EMBL" id="KAK1656700.1"/>
    </source>
</evidence>
<evidence type="ECO:0000313" key="3">
    <source>
        <dbReference type="Proteomes" id="UP001224890"/>
    </source>
</evidence>
<dbReference type="Pfam" id="PF11905">
    <property type="entry name" value="DUF3425"/>
    <property type="match status" value="1"/>
</dbReference>
<dbReference type="RefSeq" id="XP_060421464.1">
    <property type="nucleotide sequence ID" value="XM_060576620.1"/>
</dbReference>
<dbReference type="GeneID" id="85461146"/>
<name>A0AAJ0EKQ2_9PEZI</name>
<comment type="caution">
    <text evidence="2">The sequence shown here is derived from an EMBL/GenBank/DDBJ whole genome shotgun (WGS) entry which is preliminary data.</text>
</comment>
<feature type="compositionally biased region" description="Basic residues" evidence="1">
    <location>
        <begin position="43"/>
        <end position="58"/>
    </location>
</feature>
<reference evidence="2" key="1">
    <citation type="submission" date="2021-06" db="EMBL/GenBank/DDBJ databases">
        <title>Comparative genomics, transcriptomics and evolutionary studies reveal genomic signatures of adaptation to plant cell wall in hemibiotrophic fungi.</title>
        <authorList>
            <consortium name="DOE Joint Genome Institute"/>
            <person name="Baroncelli R."/>
            <person name="Diaz J.F."/>
            <person name="Benocci T."/>
            <person name="Peng M."/>
            <person name="Battaglia E."/>
            <person name="Haridas S."/>
            <person name="Andreopoulos W."/>
            <person name="Labutti K."/>
            <person name="Pangilinan J."/>
            <person name="Floch G.L."/>
            <person name="Makela M.R."/>
            <person name="Henrissat B."/>
            <person name="Grigoriev I.V."/>
            <person name="Crouch J.A."/>
            <person name="De Vries R.P."/>
            <person name="Sukno S.A."/>
            <person name="Thon M.R."/>
        </authorList>
    </citation>
    <scope>NUCLEOTIDE SEQUENCE</scope>
    <source>
        <strain evidence="2">CBS 193.32</strain>
    </source>
</reference>
<dbReference type="Proteomes" id="UP001224890">
    <property type="component" value="Unassembled WGS sequence"/>
</dbReference>
<accession>A0AAJ0EKQ2</accession>
<protein>
    <recommendedName>
        <fullName evidence="4">Aryl-alcohol dehydrogenase</fullName>
    </recommendedName>
</protein>
<gene>
    <name evidence="2" type="ORF">BDP55DRAFT_688218</name>
</gene>
<dbReference type="PANTHER" id="PTHR38116:SF1">
    <property type="entry name" value="BZIP DOMAIN-CONTAINING PROTEIN"/>
    <property type="match status" value="1"/>
</dbReference>
<evidence type="ECO:0000256" key="1">
    <source>
        <dbReference type="SAM" id="MobiDB-lite"/>
    </source>
</evidence>
<dbReference type="AlphaFoldDB" id="A0AAJ0EKQ2"/>
<evidence type="ECO:0008006" key="4">
    <source>
        <dbReference type="Google" id="ProtNLM"/>
    </source>
</evidence>
<feature type="region of interest" description="Disordered" evidence="1">
    <location>
        <begin position="43"/>
        <end position="63"/>
    </location>
</feature>
<dbReference type="InterPro" id="IPR021833">
    <property type="entry name" value="DUF3425"/>
</dbReference>
<proteinExistence type="predicted"/>
<organism evidence="2 3">
    <name type="scientific">Colletotrichum godetiae</name>
    <dbReference type="NCBI Taxonomy" id="1209918"/>
    <lineage>
        <taxon>Eukaryota</taxon>
        <taxon>Fungi</taxon>
        <taxon>Dikarya</taxon>
        <taxon>Ascomycota</taxon>
        <taxon>Pezizomycotina</taxon>
        <taxon>Sordariomycetes</taxon>
        <taxon>Hypocreomycetidae</taxon>
        <taxon>Glomerellales</taxon>
        <taxon>Glomerellaceae</taxon>
        <taxon>Colletotrichum</taxon>
        <taxon>Colletotrichum acutatum species complex</taxon>
    </lineage>
</organism>
<keyword evidence="3" id="KW-1185">Reference proteome</keyword>